<feature type="region of interest" description="Disordered" evidence="1">
    <location>
        <begin position="1"/>
        <end position="22"/>
    </location>
</feature>
<dbReference type="SMART" id="SM01012">
    <property type="entry name" value="ANTAR"/>
    <property type="match status" value="1"/>
</dbReference>
<evidence type="ECO:0000313" key="3">
    <source>
        <dbReference type="EMBL" id="MBL1087468.1"/>
    </source>
</evidence>
<dbReference type="RefSeq" id="WP_201844007.1">
    <property type="nucleotide sequence ID" value="NZ_JAERRK010000033.1"/>
</dbReference>
<comment type="caution">
    <text evidence="3">The sequence shown here is derived from an EMBL/GenBank/DDBJ whole genome shotgun (WGS) entry which is preliminary data.</text>
</comment>
<reference evidence="3" key="1">
    <citation type="submission" date="2021-01" db="EMBL/GenBank/DDBJ databases">
        <title>WGS of actinomycetes isolated from Thailand.</title>
        <authorList>
            <person name="Thawai C."/>
        </authorList>
    </citation>
    <scope>NUCLEOTIDE SEQUENCE</scope>
    <source>
        <strain evidence="3">RCU-197</strain>
    </source>
</reference>
<dbReference type="PROSITE" id="PS50921">
    <property type="entry name" value="ANTAR"/>
    <property type="match status" value="1"/>
</dbReference>
<dbReference type="AlphaFoldDB" id="A0A937EQ33"/>
<feature type="domain" description="ANTAR" evidence="2">
    <location>
        <begin position="24"/>
        <end position="85"/>
    </location>
</feature>
<dbReference type="EMBL" id="JAERRK010000033">
    <property type="protein sequence ID" value="MBL1087468.1"/>
    <property type="molecule type" value="Genomic_DNA"/>
</dbReference>
<evidence type="ECO:0000313" key="4">
    <source>
        <dbReference type="Proteomes" id="UP000661858"/>
    </source>
</evidence>
<dbReference type="Gene3D" id="1.10.10.10">
    <property type="entry name" value="Winged helix-like DNA-binding domain superfamily/Winged helix DNA-binding domain"/>
    <property type="match status" value="1"/>
</dbReference>
<name>A0A937EQ33_9ACTN</name>
<proteinExistence type="predicted"/>
<evidence type="ECO:0000259" key="2">
    <source>
        <dbReference type="PROSITE" id="PS50921"/>
    </source>
</evidence>
<dbReference type="Pfam" id="PF03861">
    <property type="entry name" value="ANTAR"/>
    <property type="match status" value="1"/>
</dbReference>
<organism evidence="3 4">
    <name type="scientific">Streptomyces actinomycinicus</name>
    <dbReference type="NCBI Taxonomy" id="1695166"/>
    <lineage>
        <taxon>Bacteria</taxon>
        <taxon>Bacillati</taxon>
        <taxon>Actinomycetota</taxon>
        <taxon>Actinomycetes</taxon>
        <taxon>Kitasatosporales</taxon>
        <taxon>Streptomycetaceae</taxon>
        <taxon>Streptomyces</taxon>
    </lineage>
</organism>
<accession>A0A937EQ33</accession>
<dbReference type="GO" id="GO:0003723">
    <property type="term" value="F:RNA binding"/>
    <property type="evidence" value="ECO:0007669"/>
    <property type="project" value="InterPro"/>
</dbReference>
<protein>
    <submittedName>
        <fullName evidence="3">ANTAR domain-containing protein</fullName>
    </submittedName>
</protein>
<dbReference type="InterPro" id="IPR036388">
    <property type="entry name" value="WH-like_DNA-bd_sf"/>
</dbReference>
<dbReference type="InterPro" id="IPR005561">
    <property type="entry name" value="ANTAR"/>
</dbReference>
<keyword evidence="4" id="KW-1185">Reference proteome</keyword>
<dbReference type="Proteomes" id="UP000661858">
    <property type="component" value="Unassembled WGS sequence"/>
</dbReference>
<dbReference type="SUPFAM" id="SSF52172">
    <property type="entry name" value="CheY-like"/>
    <property type="match status" value="1"/>
</dbReference>
<gene>
    <name evidence="3" type="ORF">JK359_36940</name>
</gene>
<evidence type="ECO:0000256" key="1">
    <source>
        <dbReference type="SAM" id="MobiDB-lite"/>
    </source>
</evidence>
<dbReference type="InterPro" id="IPR011006">
    <property type="entry name" value="CheY-like_superfamily"/>
</dbReference>
<sequence length="127" mass="13983">MTSHDAQRPTPQSWPPDGSPAGQVERLMRENAQLREAIDSHAVVDQAIGVLIALDRIPPSDGGDVLREVSQHTNIKLRVVAEAIVDWAQSRELVRPVRDELDAALRRLRQRRSVTAPADGASPNADR</sequence>